<dbReference type="AlphaFoldDB" id="A0AA40AWM6"/>
<name>A0AA40AWM6_9PEZI</name>
<dbReference type="GeneID" id="85325073"/>
<keyword evidence="3" id="KW-1185">Reference proteome</keyword>
<gene>
    <name evidence="2" type="ORF">B0T26DRAFT_706304</name>
</gene>
<dbReference type="RefSeq" id="XP_060299309.1">
    <property type="nucleotide sequence ID" value="XM_060441803.1"/>
</dbReference>
<dbReference type="EMBL" id="JAUIRO010000003">
    <property type="protein sequence ID" value="KAK0723385.1"/>
    <property type="molecule type" value="Genomic_DNA"/>
</dbReference>
<accession>A0AA40AWM6</accession>
<evidence type="ECO:0000313" key="2">
    <source>
        <dbReference type="EMBL" id="KAK0723385.1"/>
    </source>
</evidence>
<dbReference type="Proteomes" id="UP001172101">
    <property type="component" value="Unassembled WGS sequence"/>
</dbReference>
<feature type="region of interest" description="Disordered" evidence="1">
    <location>
        <begin position="30"/>
        <end position="55"/>
    </location>
</feature>
<proteinExistence type="predicted"/>
<sequence length="55" mass="6060">MLKPPRPVNAQLETKGMNAKSMGHISHNAMSQLPNSLTNHDTRLPTTALDCQPQH</sequence>
<organism evidence="2 3">
    <name type="scientific">Lasiosphaeria miniovina</name>
    <dbReference type="NCBI Taxonomy" id="1954250"/>
    <lineage>
        <taxon>Eukaryota</taxon>
        <taxon>Fungi</taxon>
        <taxon>Dikarya</taxon>
        <taxon>Ascomycota</taxon>
        <taxon>Pezizomycotina</taxon>
        <taxon>Sordariomycetes</taxon>
        <taxon>Sordariomycetidae</taxon>
        <taxon>Sordariales</taxon>
        <taxon>Lasiosphaeriaceae</taxon>
        <taxon>Lasiosphaeria</taxon>
    </lineage>
</organism>
<evidence type="ECO:0000256" key="1">
    <source>
        <dbReference type="SAM" id="MobiDB-lite"/>
    </source>
</evidence>
<evidence type="ECO:0000313" key="3">
    <source>
        <dbReference type="Proteomes" id="UP001172101"/>
    </source>
</evidence>
<protein>
    <submittedName>
        <fullName evidence="2">Uncharacterized protein</fullName>
    </submittedName>
</protein>
<feature type="compositionally biased region" description="Polar residues" evidence="1">
    <location>
        <begin position="30"/>
        <end position="39"/>
    </location>
</feature>
<reference evidence="2" key="1">
    <citation type="submission" date="2023-06" db="EMBL/GenBank/DDBJ databases">
        <title>Genome-scale phylogeny and comparative genomics of the fungal order Sordariales.</title>
        <authorList>
            <consortium name="Lawrence Berkeley National Laboratory"/>
            <person name="Hensen N."/>
            <person name="Bonometti L."/>
            <person name="Westerberg I."/>
            <person name="Brannstrom I.O."/>
            <person name="Guillou S."/>
            <person name="Cros-Aarteil S."/>
            <person name="Calhoun S."/>
            <person name="Haridas S."/>
            <person name="Kuo A."/>
            <person name="Mondo S."/>
            <person name="Pangilinan J."/>
            <person name="Riley R."/>
            <person name="LaButti K."/>
            <person name="Andreopoulos B."/>
            <person name="Lipzen A."/>
            <person name="Chen C."/>
            <person name="Yanf M."/>
            <person name="Daum C."/>
            <person name="Ng V."/>
            <person name="Clum A."/>
            <person name="Steindorff A."/>
            <person name="Ohm R."/>
            <person name="Martin F."/>
            <person name="Silar P."/>
            <person name="Natvig D."/>
            <person name="Lalanne C."/>
            <person name="Gautier V."/>
            <person name="Ament-velasquez S.L."/>
            <person name="Kruys A."/>
            <person name="Hutchinson M.I."/>
            <person name="Powell A.J."/>
            <person name="Barry K."/>
            <person name="Miller A.N."/>
            <person name="Grigoriev I.V."/>
            <person name="Debuchy R."/>
            <person name="Gladieux P."/>
            <person name="Thoren M.H."/>
            <person name="Johannesson H."/>
        </authorList>
    </citation>
    <scope>NUCLEOTIDE SEQUENCE</scope>
    <source>
        <strain evidence="2">SMH2392-1A</strain>
    </source>
</reference>
<comment type="caution">
    <text evidence="2">The sequence shown here is derived from an EMBL/GenBank/DDBJ whole genome shotgun (WGS) entry which is preliminary data.</text>
</comment>